<dbReference type="CDD" id="cd06223">
    <property type="entry name" value="PRTases_typeI"/>
    <property type="match status" value="1"/>
</dbReference>
<comment type="similarity">
    <text evidence="1">Belongs to the ComF/GntX family.</text>
</comment>
<dbReference type="PANTHER" id="PTHR47505:SF1">
    <property type="entry name" value="DNA UTILIZATION PROTEIN YHGH"/>
    <property type="match status" value="1"/>
</dbReference>
<name>A0ABP9B409_9GAMM</name>
<evidence type="ECO:0000256" key="1">
    <source>
        <dbReference type="ARBA" id="ARBA00008007"/>
    </source>
</evidence>
<evidence type="ECO:0000313" key="3">
    <source>
        <dbReference type="EMBL" id="GAA4790090.1"/>
    </source>
</evidence>
<dbReference type="EMBL" id="BAABJE010000005">
    <property type="protein sequence ID" value="GAA4790090.1"/>
    <property type="molecule type" value="Genomic_DNA"/>
</dbReference>
<dbReference type="SUPFAM" id="SSF53271">
    <property type="entry name" value="PRTase-like"/>
    <property type="match status" value="1"/>
</dbReference>
<protein>
    <submittedName>
        <fullName evidence="3">ComF family protein</fullName>
    </submittedName>
</protein>
<keyword evidence="4" id="KW-1185">Reference proteome</keyword>
<dbReference type="InterPro" id="IPR000836">
    <property type="entry name" value="PRTase_dom"/>
</dbReference>
<dbReference type="InterPro" id="IPR029057">
    <property type="entry name" value="PRTase-like"/>
</dbReference>
<proteinExistence type="inferred from homology"/>
<comment type="caution">
    <text evidence="3">The sequence shown here is derived from an EMBL/GenBank/DDBJ whole genome shotgun (WGS) entry which is preliminary data.</text>
</comment>
<evidence type="ECO:0000259" key="2">
    <source>
        <dbReference type="Pfam" id="PF18912"/>
    </source>
</evidence>
<dbReference type="Pfam" id="PF18912">
    <property type="entry name" value="DZR_2"/>
    <property type="match status" value="1"/>
</dbReference>
<gene>
    <name evidence="3" type="ORF">GCM10023307_14200</name>
</gene>
<reference evidence="4" key="1">
    <citation type="journal article" date="2019" name="Int. J. Syst. Evol. Microbiol.">
        <title>The Global Catalogue of Microorganisms (GCM) 10K type strain sequencing project: providing services to taxonomists for standard genome sequencing and annotation.</title>
        <authorList>
            <consortium name="The Broad Institute Genomics Platform"/>
            <consortium name="The Broad Institute Genome Sequencing Center for Infectious Disease"/>
            <person name="Wu L."/>
            <person name="Ma J."/>
        </authorList>
    </citation>
    <scope>NUCLEOTIDE SEQUENCE [LARGE SCALE GENOMIC DNA]</scope>
    <source>
        <strain evidence="4">JCM 18204</strain>
    </source>
</reference>
<organism evidence="3 4">
    <name type="scientific">Lysobacter hankyongensis</name>
    <dbReference type="NCBI Taxonomy" id="1176535"/>
    <lineage>
        <taxon>Bacteria</taxon>
        <taxon>Pseudomonadati</taxon>
        <taxon>Pseudomonadota</taxon>
        <taxon>Gammaproteobacteria</taxon>
        <taxon>Lysobacterales</taxon>
        <taxon>Lysobacteraceae</taxon>
        <taxon>Lysobacter</taxon>
    </lineage>
</organism>
<accession>A0ABP9B409</accession>
<dbReference type="InterPro" id="IPR051910">
    <property type="entry name" value="ComF/GntX_DNA_util-trans"/>
</dbReference>
<dbReference type="Gene3D" id="3.40.50.2020">
    <property type="match status" value="1"/>
</dbReference>
<dbReference type="Proteomes" id="UP001499959">
    <property type="component" value="Unassembled WGS sequence"/>
</dbReference>
<evidence type="ECO:0000313" key="4">
    <source>
        <dbReference type="Proteomes" id="UP001499959"/>
    </source>
</evidence>
<dbReference type="RefSeq" id="WP_345302615.1">
    <property type="nucleotide sequence ID" value="NZ_BAABJE010000005.1"/>
</dbReference>
<sequence>MFSPVNLDLSSVLSRLVLRRLAALPGRLWPAHCLGCAATIAPGGRDLCPTCTRDLPWNRCACLRCGLPMLKPVEACGRCRRRPPPLTETHAVFRYEAPLDRLLPRLKFHDDLAAGRLCADLMAEALAGAARPEAVIPLPLHRRRLRARGFDQTLELARPLARNLALPLRDDLLARVRETAPQSRLDAPARRRNLKGAFAVRPGIALPAHVALIDDVMTTGATLHAAADALLRAGVARVDAWVCARVA</sequence>
<feature type="domain" description="Double zinc ribbon" evidence="2">
    <location>
        <begin position="28"/>
        <end position="80"/>
    </location>
</feature>
<dbReference type="InterPro" id="IPR044005">
    <property type="entry name" value="DZR_2"/>
</dbReference>
<dbReference type="PANTHER" id="PTHR47505">
    <property type="entry name" value="DNA UTILIZATION PROTEIN YHGH"/>
    <property type="match status" value="1"/>
</dbReference>